<comment type="similarity">
    <text evidence="5">Belongs to the NAGSA dehydrogenase family. Type 1 subfamily.</text>
</comment>
<accession>D0WJE9</accession>
<dbReference type="UniPathway" id="UPA00068">
    <property type="reaction ID" value="UER00108"/>
</dbReference>
<dbReference type="RefSeq" id="WP_006363263.1">
    <property type="nucleotide sequence ID" value="NZ_GG700631.1"/>
</dbReference>
<proteinExistence type="inferred from homology"/>
<comment type="function">
    <text evidence="5">Catalyzes the NADPH-dependent reduction of N-acetyl-5-glutamyl phosphate to yield N-acetyl-L-glutamate 5-semialdehyde.</text>
</comment>
<evidence type="ECO:0000256" key="2">
    <source>
        <dbReference type="ARBA" id="ARBA00022605"/>
    </source>
</evidence>
<dbReference type="CDD" id="cd17895">
    <property type="entry name" value="AGPR_1_N"/>
    <property type="match status" value="1"/>
</dbReference>
<keyword evidence="4 5" id="KW-0560">Oxidoreductase</keyword>
<dbReference type="Gene3D" id="3.30.360.10">
    <property type="entry name" value="Dihydrodipicolinate Reductase, domain 2"/>
    <property type="match status" value="1"/>
</dbReference>
<dbReference type="GeneID" id="85007995"/>
<dbReference type="PANTHER" id="PTHR32338:SF10">
    <property type="entry name" value="N-ACETYL-GAMMA-GLUTAMYL-PHOSPHATE REDUCTASE, CHLOROPLASTIC-RELATED"/>
    <property type="match status" value="1"/>
</dbReference>
<evidence type="ECO:0000256" key="5">
    <source>
        <dbReference type="HAMAP-Rule" id="MF_00150"/>
    </source>
</evidence>
<dbReference type="EC" id="1.2.1.38" evidence="5"/>
<comment type="subcellular location">
    <subcellularLocation>
        <location evidence="5">Cytoplasm</location>
    </subcellularLocation>
</comment>
<keyword evidence="1 5" id="KW-0055">Arginine biosynthesis</keyword>
<evidence type="ECO:0000313" key="10">
    <source>
        <dbReference type="Proteomes" id="UP000006001"/>
    </source>
</evidence>
<dbReference type="InterPro" id="IPR000706">
    <property type="entry name" value="AGPR_type-1"/>
</dbReference>
<organism evidence="9 10">
    <name type="scientific">Slackia exigua (strain ATCC 700122 / DSM 15923 / CIP 105133 / JCM 11022 / KCTC 5966 / S-7)</name>
    <dbReference type="NCBI Taxonomy" id="649764"/>
    <lineage>
        <taxon>Bacteria</taxon>
        <taxon>Bacillati</taxon>
        <taxon>Actinomycetota</taxon>
        <taxon>Coriobacteriia</taxon>
        <taxon>Eggerthellales</taxon>
        <taxon>Eggerthellaceae</taxon>
        <taxon>Slackia</taxon>
    </lineage>
</organism>
<dbReference type="InterPro" id="IPR023013">
    <property type="entry name" value="AGPR_AS"/>
</dbReference>
<dbReference type="GO" id="GO:0005737">
    <property type="term" value="C:cytoplasm"/>
    <property type="evidence" value="ECO:0007669"/>
    <property type="project" value="UniProtKB-SubCell"/>
</dbReference>
<dbReference type="InterPro" id="IPR050085">
    <property type="entry name" value="AGPR"/>
</dbReference>
<comment type="caution">
    <text evidence="9">The sequence shown here is derived from an EMBL/GenBank/DDBJ whole genome shotgun (WGS) entry which is preliminary data.</text>
</comment>
<dbReference type="GO" id="GO:0006526">
    <property type="term" value="P:L-arginine biosynthetic process"/>
    <property type="evidence" value="ECO:0007669"/>
    <property type="project" value="UniProtKB-UniRule"/>
</dbReference>
<dbReference type="GO" id="GO:0051287">
    <property type="term" value="F:NAD binding"/>
    <property type="evidence" value="ECO:0007669"/>
    <property type="project" value="InterPro"/>
</dbReference>
<dbReference type="GO" id="GO:0003942">
    <property type="term" value="F:N-acetyl-gamma-glutamyl-phosphate reductase activity"/>
    <property type="evidence" value="ECO:0007669"/>
    <property type="project" value="UniProtKB-UniRule"/>
</dbReference>
<dbReference type="PANTHER" id="PTHR32338">
    <property type="entry name" value="N-ACETYL-GAMMA-GLUTAMYL-PHOSPHATE REDUCTASE, CHLOROPLASTIC-RELATED-RELATED"/>
    <property type="match status" value="1"/>
</dbReference>
<dbReference type="SUPFAM" id="SSF51735">
    <property type="entry name" value="NAD(P)-binding Rossmann-fold domains"/>
    <property type="match status" value="1"/>
</dbReference>
<feature type="domain" description="Semialdehyde dehydrogenase NAD-binding" evidence="8">
    <location>
        <begin position="3"/>
        <end position="140"/>
    </location>
</feature>
<dbReference type="STRING" id="649764.HMPREF0762_01976"/>
<dbReference type="Gene3D" id="3.40.50.720">
    <property type="entry name" value="NAD(P)-binding Rossmann-like Domain"/>
    <property type="match status" value="1"/>
</dbReference>
<evidence type="ECO:0000256" key="3">
    <source>
        <dbReference type="ARBA" id="ARBA00022857"/>
    </source>
</evidence>
<dbReference type="Pfam" id="PF22698">
    <property type="entry name" value="Semialdhyde_dhC_1"/>
    <property type="match status" value="2"/>
</dbReference>
<name>D0WJE9_SLAES</name>
<sequence length="379" mass="39839">MATAAIIGGAGYAGAELIRLLDRHPSFDLRVVTSDADAGMPVADVYPALEGIVPDTFSPHDDPAALECDAAFLAVPHTAGMKHARRLVEAGVAVIDLSADFRLPLETYEAAYRTAHACPDLLAQAAFGQPELNRDALDEMHDRRIAGFPVIVGCAGCFPTAVALAAAPALRAGLIDLAFPVIADCLSGVSGAGRKPTARTSFCTANESMEAYGLPRHRHEPEMEMELSLALPRDPGDDRPGCPPSRVDAPGLSASAPKTPQVMFTPHLVPVSRGMIATVHLRLGSHADPARFRRAYEDAYASSPFVRVLKEGASPRSSSVMGTNDARIGLFPDRKDGWATAVCAIDNLGKGAAGQAVQVANIVFGFDESEGLLGLARAL</sequence>
<dbReference type="AlphaFoldDB" id="D0WJE9"/>
<evidence type="ECO:0000259" key="8">
    <source>
        <dbReference type="SMART" id="SM00859"/>
    </source>
</evidence>
<evidence type="ECO:0000256" key="1">
    <source>
        <dbReference type="ARBA" id="ARBA00022571"/>
    </source>
</evidence>
<dbReference type="CDD" id="cd23934">
    <property type="entry name" value="AGPR_1_C"/>
    <property type="match status" value="1"/>
</dbReference>
<keyword evidence="5" id="KW-0963">Cytoplasm</keyword>
<dbReference type="Pfam" id="PF01118">
    <property type="entry name" value="Semialdhyde_dh"/>
    <property type="match status" value="1"/>
</dbReference>
<evidence type="ECO:0000256" key="4">
    <source>
        <dbReference type="ARBA" id="ARBA00023002"/>
    </source>
</evidence>
<keyword evidence="3 5" id="KW-0521">NADP</keyword>
<dbReference type="Proteomes" id="UP000006001">
    <property type="component" value="Unassembled WGS sequence"/>
</dbReference>
<dbReference type="HOGENOM" id="CLU_006384_0_1_11"/>
<feature type="active site" evidence="5 6">
    <location>
        <position position="157"/>
    </location>
</feature>
<comment type="pathway">
    <text evidence="5">Amino-acid biosynthesis; L-arginine biosynthesis; N(2)-acetyl-L-ornithine from L-glutamate: step 3/4.</text>
</comment>
<evidence type="ECO:0000313" key="9">
    <source>
        <dbReference type="EMBL" id="EEZ60497.1"/>
    </source>
</evidence>
<dbReference type="SMART" id="SM00859">
    <property type="entry name" value="Semialdhyde_dh"/>
    <property type="match status" value="1"/>
</dbReference>
<protein>
    <recommendedName>
        <fullName evidence="5">N-acetyl-gamma-glutamyl-phosphate reductase</fullName>
        <shortName evidence="5">AGPR</shortName>
        <ecNumber evidence="5">1.2.1.38</ecNumber>
    </recommendedName>
    <alternativeName>
        <fullName evidence="5">N-acetyl-glutamate semialdehyde dehydrogenase</fullName>
        <shortName evidence="5">NAGSA dehydrogenase</shortName>
    </alternativeName>
</protein>
<gene>
    <name evidence="5 9" type="primary">argC</name>
    <name evidence="9" type="ORF">HMPREF0762_01976</name>
</gene>
<dbReference type="EMBL" id="ACUX02000019">
    <property type="protein sequence ID" value="EEZ60497.1"/>
    <property type="molecule type" value="Genomic_DNA"/>
</dbReference>
<dbReference type="eggNOG" id="COG0002">
    <property type="taxonomic scope" value="Bacteria"/>
</dbReference>
<keyword evidence="2 5" id="KW-0028">Amino-acid biosynthesis</keyword>
<evidence type="ECO:0000256" key="7">
    <source>
        <dbReference type="SAM" id="MobiDB-lite"/>
    </source>
</evidence>
<dbReference type="HAMAP" id="MF_00150">
    <property type="entry name" value="ArgC_type1"/>
    <property type="match status" value="1"/>
</dbReference>
<reference evidence="9" key="1">
    <citation type="submission" date="2009-10" db="EMBL/GenBank/DDBJ databases">
        <authorList>
            <person name="Weinstock G."/>
            <person name="Sodergren E."/>
            <person name="Clifton S."/>
            <person name="Fulton L."/>
            <person name="Fulton B."/>
            <person name="Courtney L."/>
            <person name="Fronick C."/>
            <person name="Harrison M."/>
            <person name="Strong C."/>
            <person name="Farmer C."/>
            <person name="Delahaunty K."/>
            <person name="Markovic C."/>
            <person name="Hall O."/>
            <person name="Minx P."/>
            <person name="Tomlinson C."/>
            <person name="Mitreva M."/>
            <person name="Nelson J."/>
            <person name="Hou S."/>
            <person name="Wollam A."/>
            <person name="Pepin K.H."/>
            <person name="Johnson M."/>
            <person name="Bhonagiri V."/>
            <person name="Nash W.E."/>
            <person name="Warren W."/>
            <person name="Chinwalla A."/>
            <person name="Mardis E.R."/>
            <person name="Wilson R.K."/>
        </authorList>
    </citation>
    <scope>NUCLEOTIDE SEQUENCE [LARGE SCALE GENOMIC DNA]</scope>
    <source>
        <strain evidence="9">ATCC 700122</strain>
    </source>
</reference>
<dbReference type="PROSITE" id="PS01224">
    <property type="entry name" value="ARGC"/>
    <property type="match status" value="1"/>
</dbReference>
<feature type="region of interest" description="Disordered" evidence="7">
    <location>
        <begin position="232"/>
        <end position="256"/>
    </location>
</feature>
<dbReference type="InterPro" id="IPR036291">
    <property type="entry name" value="NAD(P)-bd_dom_sf"/>
</dbReference>
<comment type="catalytic activity">
    <reaction evidence="5">
        <text>N-acetyl-L-glutamate 5-semialdehyde + phosphate + NADP(+) = N-acetyl-L-glutamyl 5-phosphate + NADPH + H(+)</text>
        <dbReference type="Rhea" id="RHEA:21588"/>
        <dbReference type="ChEBI" id="CHEBI:15378"/>
        <dbReference type="ChEBI" id="CHEBI:29123"/>
        <dbReference type="ChEBI" id="CHEBI:43474"/>
        <dbReference type="ChEBI" id="CHEBI:57783"/>
        <dbReference type="ChEBI" id="CHEBI:57936"/>
        <dbReference type="ChEBI" id="CHEBI:58349"/>
        <dbReference type="EC" id="1.2.1.38"/>
    </reaction>
</comment>
<dbReference type="SUPFAM" id="SSF55347">
    <property type="entry name" value="Glyceraldehyde-3-phosphate dehydrogenase-like, C-terminal domain"/>
    <property type="match status" value="1"/>
</dbReference>
<dbReference type="InterPro" id="IPR058924">
    <property type="entry name" value="AGPR_dimerisation_dom"/>
</dbReference>
<keyword evidence="10" id="KW-1185">Reference proteome</keyword>
<evidence type="ECO:0000256" key="6">
    <source>
        <dbReference type="PROSITE-ProRule" id="PRU10010"/>
    </source>
</evidence>
<dbReference type="InterPro" id="IPR000534">
    <property type="entry name" value="Semialdehyde_DH_NAD-bd"/>
</dbReference>
<dbReference type="GO" id="GO:0070401">
    <property type="term" value="F:NADP+ binding"/>
    <property type="evidence" value="ECO:0007669"/>
    <property type="project" value="InterPro"/>
</dbReference>
<dbReference type="OrthoDB" id="9801289at2"/>